<accession>A0A6C2U783</accession>
<organism evidence="1 2">
    <name type="scientific">Pontiella desulfatans</name>
    <dbReference type="NCBI Taxonomy" id="2750659"/>
    <lineage>
        <taxon>Bacteria</taxon>
        <taxon>Pseudomonadati</taxon>
        <taxon>Kiritimatiellota</taxon>
        <taxon>Kiritimatiellia</taxon>
        <taxon>Kiritimatiellales</taxon>
        <taxon>Pontiellaceae</taxon>
        <taxon>Pontiella</taxon>
    </lineage>
</organism>
<protein>
    <submittedName>
        <fullName evidence="1">Uncharacterized protein</fullName>
    </submittedName>
</protein>
<reference evidence="1 2" key="1">
    <citation type="submission" date="2019-04" db="EMBL/GenBank/DDBJ databases">
        <authorList>
            <person name="Van Vliet M D."/>
        </authorList>
    </citation>
    <scope>NUCLEOTIDE SEQUENCE [LARGE SCALE GENOMIC DNA]</scope>
    <source>
        <strain evidence="1 2">F1</strain>
    </source>
</reference>
<proteinExistence type="predicted"/>
<evidence type="ECO:0000313" key="1">
    <source>
        <dbReference type="EMBL" id="VGO15284.1"/>
    </source>
</evidence>
<dbReference type="Proteomes" id="UP000366872">
    <property type="component" value="Unassembled WGS sequence"/>
</dbReference>
<evidence type="ECO:0000313" key="2">
    <source>
        <dbReference type="Proteomes" id="UP000366872"/>
    </source>
</evidence>
<dbReference type="AlphaFoldDB" id="A0A6C2U783"/>
<name>A0A6C2U783_PONDE</name>
<gene>
    <name evidence="1" type="ORF">PDESU_03866</name>
</gene>
<dbReference type="EMBL" id="CAAHFG010000002">
    <property type="protein sequence ID" value="VGO15284.1"/>
    <property type="molecule type" value="Genomic_DNA"/>
</dbReference>
<keyword evidence="2" id="KW-1185">Reference proteome</keyword>
<sequence>MNQILKKKITDQKNPSKYQKTENLRLTYMGLEEVVYFGFFHRLEELG</sequence>